<dbReference type="PROSITE" id="PS00678">
    <property type="entry name" value="WD_REPEATS_1"/>
    <property type="match status" value="3"/>
</dbReference>
<dbReference type="Gene3D" id="2.130.10.10">
    <property type="entry name" value="YVTN repeat-like/Quinoprotein amine dehydrogenase"/>
    <property type="match status" value="1"/>
</dbReference>
<feature type="compositionally biased region" description="Polar residues" evidence="4">
    <location>
        <begin position="1253"/>
        <end position="1270"/>
    </location>
</feature>
<dbReference type="EMBL" id="NEDP02003775">
    <property type="protein sequence ID" value="OWF47768.1"/>
    <property type="molecule type" value="Genomic_DNA"/>
</dbReference>
<dbReference type="SUPFAM" id="SSF50978">
    <property type="entry name" value="WD40 repeat-like"/>
    <property type="match status" value="1"/>
</dbReference>
<accession>A0A210QGB2</accession>
<comment type="caution">
    <text evidence="5">The sequence shown here is derived from an EMBL/GenBank/DDBJ whole genome shotgun (WGS) entry which is preliminary data.</text>
</comment>
<evidence type="ECO:0000313" key="5">
    <source>
        <dbReference type="EMBL" id="OWF47768.1"/>
    </source>
</evidence>
<evidence type="ECO:0000256" key="1">
    <source>
        <dbReference type="ARBA" id="ARBA00022574"/>
    </source>
</evidence>
<evidence type="ECO:0000313" key="6">
    <source>
        <dbReference type="Proteomes" id="UP000242188"/>
    </source>
</evidence>
<dbReference type="SMART" id="SM00320">
    <property type="entry name" value="WD40"/>
    <property type="match status" value="6"/>
</dbReference>
<proteinExistence type="predicted"/>
<feature type="repeat" description="WD" evidence="3">
    <location>
        <begin position="643"/>
        <end position="665"/>
    </location>
</feature>
<feature type="repeat" description="WD" evidence="3">
    <location>
        <begin position="464"/>
        <end position="505"/>
    </location>
</feature>
<dbReference type="InterPro" id="IPR001680">
    <property type="entry name" value="WD40_rpt"/>
</dbReference>
<protein>
    <submittedName>
        <fullName evidence="5">F-box/WD repeat-containing protein 10</fullName>
    </submittedName>
</protein>
<dbReference type="Gene3D" id="1.20.1280.50">
    <property type="match status" value="1"/>
</dbReference>
<evidence type="ECO:0000256" key="3">
    <source>
        <dbReference type="PROSITE-ProRule" id="PRU00221"/>
    </source>
</evidence>
<dbReference type="AlphaFoldDB" id="A0A210QGB2"/>
<feature type="repeat" description="WD" evidence="3">
    <location>
        <begin position="545"/>
        <end position="584"/>
    </location>
</feature>
<sequence length="1280" mass="143526">MVEVCQQIPHTSMSSLSDGVMKHPNNNAELFEFNIGQALHMRCVNTKKACGQCESCQLNAKLKEAKEWLEKFGDHSKKRFMLGLMRRFQSVDLLQQMVTLLQPLLCKDFTYARSRTAPSLQTDRASLSSDRAVPTKEVEAFIFTTWNWFQKANYWSKANYAMSLLQLCDSHLLHTLGIQARTLLVSEERAASFAAEDDILEAASIASTNYTYQSDERPDLDLLIRATPEYGIPRHNPLTGEELFLEDEIENDDSDDESFTSMDILSVDPACMVVPTSAKASSGVAKHKDFIRGLPVHIAKYVLGFLDIASLHNALCVSSIWCSLVEEVHKEFRINQDLSEEVMLMQGAAAQGANPVYAKDVDVIVPNLHPGTREMITTQDQVVKAKYKNEVNFETALTGISCRKVIMEERNVYCGSYNVMVLKDVEDSHRVVHTCGGKLIAIGSKDRKVRFIERESGKDQGPVITGHAGSVRCVYLCEEDGYVLSGSYDTSIRMWNMETGKCMRIFRGHRDTILTILVYRDYLVSGAKDNCCKVWNLNTGKCQRTFKHRKPVWAVAMNEELCITGCEGGRVKVWDIKTGDLIKMLNGHHDQVTSIKFDKWHIITGSKDGYALVWSAQGHLNRCLNALRHPKAVLCVEFMFLRVITGSADGRLRIWNMVTGQCCRIMRGNSRSDAIQSIIAIGNRITLNTSVNLLVLNFEKVEWDYTLENDKVPPLVQYSSYADTPIRSHPYSYIRAQRMVRAGATNTKIVLHNRPGERQERKIEGGQILPQTSFHAPQFPHSAKALSSRSMASARHIQSQGFIDGGFESMHFTPGVESRLALSEVKTAVSSRGKSRASTAPSKPPLPKTRPLTHKSGVSQHSVMIAEPNHDQYDDDEDDKNGPSLSNLKRRVSWAFEKPLVPKSKDISLSETKSLLRSQMRMKAESVVPPDFIYLTVNAIQTSMRSTETNSNTQVNFKLKNNLADMLRNRPSSSPPKIDPRTRVSPGEIGLERFIVDDKVDTLSEFSDVKSTKSTKSNKVKEEGMPDSPEKEIYATPCDIKPTKIKLRQSLHSKRTKSTVPIGRVIRPISASAKRKEVDPELKARSIRPGTAPALTNRPDTGVSVRSTIAPSLPGVSFQHKPRGQYGLSSTAMEANFVPMLMYPADMKEKLSQLIKEKRSHNKIEDVQSAGDGTGQIMGKVSAYNNPMRSHVKFDLRTYEQEKDYINSIEKMFSEQKLREEEELEKRQRSAWLARAKARPGSQPPSSKVRPGSNVSSTKSRPTSLISNQVKIRPQSQPPC</sequence>
<feature type="region of interest" description="Disordered" evidence="4">
    <location>
        <begin position="1232"/>
        <end position="1280"/>
    </location>
</feature>
<dbReference type="InterPro" id="IPR036322">
    <property type="entry name" value="WD40_repeat_dom_sf"/>
</dbReference>
<gene>
    <name evidence="5" type="ORF">KP79_PYT06222</name>
</gene>
<feature type="region of interest" description="Disordered" evidence="4">
    <location>
        <begin position="1010"/>
        <end position="1034"/>
    </location>
</feature>
<feature type="repeat" description="WD" evidence="3">
    <location>
        <begin position="585"/>
        <end position="615"/>
    </location>
</feature>
<dbReference type="Proteomes" id="UP000242188">
    <property type="component" value="Unassembled WGS sequence"/>
</dbReference>
<dbReference type="PRINTS" id="PR00320">
    <property type="entry name" value="GPROTEINBRPT"/>
</dbReference>
<dbReference type="InterPro" id="IPR036047">
    <property type="entry name" value="F-box-like_dom_sf"/>
</dbReference>
<keyword evidence="6" id="KW-1185">Reference proteome</keyword>
<feature type="compositionally biased region" description="Basic and acidic residues" evidence="4">
    <location>
        <begin position="1019"/>
        <end position="1033"/>
    </location>
</feature>
<dbReference type="PANTHER" id="PTHR19872:SF7">
    <property type="entry name" value="F-BOX AND WD REPEAT DOMAIN CONTAINING PROTEIN 10B-RELATED"/>
    <property type="match status" value="1"/>
</dbReference>
<dbReference type="PANTHER" id="PTHR19872">
    <property type="entry name" value="UBIQUITIN LIGASE SPECIFICITY FACTOR/HREP PROTEIN"/>
    <property type="match status" value="1"/>
</dbReference>
<evidence type="ECO:0000256" key="4">
    <source>
        <dbReference type="SAM" id="MobiDB-lite"/>
    </source>
</evidence>
<dbReference type="InterPro" id="IPR020472">
    <property type="entry name" value="WD40_PAC1"/>
</dbReference>
<dbReference type="SUPFAM" id="SSF81383">
    <property type="entry name" value="F-box domain"/>
    <property type="match status" value="1"/>
</dbReference>
<dbReference type="InterPro" id="IPR019775">
    <property type="entry name" value="WD40_repeat_CS"/>
</dbReference>
<dbReference type="STRING" id="6573.A0A210QGB2"/>
<dbReference type="OrthoDB" id="674604at2759"/>
<evidence type="ECO:0000256" key="2">
    <source>
        <dbReference type="ARBA" id="ARBA00022737"/>
    </source>
</evidence>
<feature type="compositionally biased region" description="Polar residues" evidence="4">
    <location>
        <begin position="828"/>
        <end position="841"/>
    </location>
</feature>
<dbReference type="CDD" id="cd22136">
    <property type="entry name" value="F-box_FBXW10"/>
    <property type="match status" value="1"/>
</dbReference>
<dbReference type="InterPro" id="IPR015943">
    <property type="entry name" value="WD40/YVTN_repeat-like_dom_sf"/>
</dbReference>
<feature type="repeat" description="WD" evidence="3">
    <location>
        <begin position="506"/>
        <end position="545"/>
    </location>
</feature>
<dbReference type="CDD" id="cd00200">
    <property type="entry name" value="WD40"/>
    <property type="match status" value="1"/>
</dbReference>
<organism evidence="5 6">
    <name type="scientific">Mizuhopecten yessoensis</name>
    <name type="common">Japanese scallop</name>
    <name type="synonym">Patinopecten yessoensis</name>
    <dbReference type="NCBI Taxonomy" id="6573"/>
    <lineage>
        <taxon>Eukaryota</taxon>
        <taxon>Metazoa</taxon>
        <taxon>Spiralia</taxon>
        <taxon>Lophotrochozoa</taxon>
        <taxon>Mollusca</taxon>
        <taxon>Bivalvia</taxon>
        <taxon>Autobranchia</taxon>
        <taxon>Pteriomorphia</taxon>
        <taxon>Pectinida</taxon>
        <taxon>Pectinoidea</taxon>
        <taxon>Pectinidae</taxon>
        <taxon>Mizuhopecten</taxon>
    </lineage>
</organism>
<dbReference type="PROSITE" id="PS50294">
    <property type="entry name" value="WD_REPEATS_REGION"/>
    <property type="match status" value="2"/>
</dbReference>
<dbReference type="PROSITE" id="PS50082">
    <property type="entry name" value="WD_REPEATS_2"/>
    <property type="match status" value="5"/>
</dbReference>
<name>A0A210QGB2_MIZYE</name>
<dbReference type="InterPro" id="IPR051075">
    <property type="entry name" value="SCF_subunit_WD-repeat"/>
</dbReference>
<keyword evidence="2" id="KW-0677">Repeat</keyword>
<dbReference type="Pfam" id="PF00400">
    <property type="entry name" value="WD40"/>
    <property type="match status" value="5"/>
</dbReference>
<reference evidence="5 6" key="1">
    <citation type="journal article" date="2017" name="Nat. Ecol. Evol.">
        <title>Scallop genome provides insights into evolution of bilaterian karyotype and development.</title>
        <authorList>
            <person name="Wang S."/>
            <person name="Zhang J."/>
            <person name="Jiao W."/>
            <person name="Li J."/>
            <person name="Xun X."/>
            <person name="Sun Y."/>
            <person name="Guo X."/>
            <person name="Huan P."/>
            <person name="Dong B."/>
            <person name="Zhang L."/>
            <person name="Hu X."/>
            <person name="Sun X."/>
            <person name="Wang J."/>
            <person name="Zhao C."/>
            <person name="Wang Y."/>
            <person name="Wang D."/>
            <person name="Huang X."/>
            <person name="Wang R."/>
            <person name="Lv J."/>
            <person name="Li Y."/>
            <person name="Zhang Z."/>
            <person name="Liu B."/>
            <person name="Lu W."/>
            <person name="Hui Y."/>
            <person name="Liang J."/>
            <person name="Zhou Z."/>
            <person name="Hou R."/>
            <person name="Li X."/>
            <person name="Liu Y."/>
            <person name="Li H."/>
            <person name="Ning X."/>
            <person name="Lin Y."/>
            <person name="Zhao L."/>
            <person name="Xing Q."/>
            <person name="Dou J."/>
            <person name="Li Y."/>
            <person name="Mao J."/>
            <person name="Guo H."/>
            <person name="Dou H."/>
            <person name="Li T."/>
            <person name="Mu C."/>
            <person name="Jiang W."/>
            <person name="Fu Q."/>
            <person name="Fu X."/>
            <person name="Miao Y."/>
            <person name="Liu J."/>
            <person name="Yu Q."/>
            <person name="Li R."/>
            <person name="Liao H."/>
            <person name="Li X."/>
            <person name="Kong Y."/>
            <person name="Jiang Z."/>
            <person name="Chourrout D."/>
            <person name="Li R."/>
            <person name="Bao Z."/>
        </authorList>
    </citation>
    <scope>NUCLEOTIDE SEQUENCE [LARGE SCALE GENOMIC DNA]</scope>
    <source>
        <strain evidence="5 6">PY_sf001</strain>
    </source>
</reference>
<feature type="region of interest" description="Disordered" evidence="4">
    <location>
        <begin position="827"/>
        <end position="860"/>
    </location>
</feature>
<keyword evidence="1 3" id="KW-0853">WD repeat</keyword>